<name>A0A521D5U6_SACCC</name>
<organism evidence="1 2">
    <name type="scientific">Saccharicrinis carchari</name>
    <dbReference type="NCBI Taxonomy" id="1168039"/>
    <lineage>
        <taxon>Bacteria</taxon>
        <taxon>Pseudomonadati</taxon>
        <taxon>Bacteroidota</taxon>
        <taxon>Bacteroidia</taxon>
        <taxon>Marinilabiliales</taxon>
        <taxon>Marinilabiliaceae</taxon>
        <taxon>Saccharicrinis</taxon>
    </lineage>
</organism>
<proteinExistence type="predicted"/>
<keyword evidence="2" id="KW-1185">Reference proteome</keyword>
<sequence>MLWVSINVSSFFGLDKPSHEMIWEKGLFTLGEEK</sequence>
<evidence type="ECO:0000313" key="2">
    <source>
        <dbReference type="Proteomes" id="UP000319040"/>
    </source>
</evidence>
<evidence type="ECO:0000313" key="1">
    <source>
        <dbReference type="EMBL" id="SMO67064.1"/>
    </source>
</evidence>
<dbReference type="Proteomes" id="UP000319040">
    <property type="component" value="Unassembled WGS sequence"/>
</dbReference>
<reference evidence="1 2" key="1">
    <citation type="submission" date="2017-05" db="EMBL/GenBank/DDBJ databases">
        <authorList>
            <person name="Varghese N."/>
            <person name="Submissions S."/>
        </authorList>
    </citation>
    <scope>NUCLEOTIDE SEQUENCE [LARGE SCALE GENOMIC DNA]</scope>
    <source>
        <strain evidence="1 2">DSM 27040</strain>
    </source>
</reference>
<gene>
    <name evidence="1" type="ORF">SAMN06265379_104279</name>
</gene>
<dbReference type="AlphaFoldDB" id="A0A521D5U6"/>
<accession>A0A521D5U6</accession>
<protein>
    <submittedName>
        <fullName evidence="1">Uncharacterized protein</fullName>
    </submittedName>
</protein>
<dbReference type="EMBL" id="FXTB01000004">
    <property type="protein sequence ID" value="SMO67064.1"/>
    <property type="molecule type" value="Genomic_DNA"/>
</dbReference>